<evidence type="ECO:0000313" key="2">
    <source>
        <dbReference type="Proteomes" id="UP000886939"/>
    </source>
</evidence>
<evidence type="ECO:0000313" key="1">
    <source>
        <dbReference type="EMBL" id="GJA43314.1"/>
    </source>
</evidence>
<proteinExistence type="predicted"/>
<sequence length="1732" mass="200498">MLSSQDEEALLVLIFDAADNAEMAAEEQGGTCFANQLLKEIVPENCRLVFTCRPERLDLLDPPHSVNKIKLSPFSNEETLENLRGKYVCATIEQATEFNRLTGGNPRVQSNAMSLQIPSLDHLLLSFNSRVLTVEDLIERQLEESIIRIKNDFPINYRESIDNICTGLAVLPPFVPIAVLAKAANVSVDSVKSFIADLGHPLWQIDDTVQFRDEPTEKWFQDSYIATPDKIYSFVNLIKPLSKEFSYVSESLPLLLLKSEQLDELVELALSDSFLPSISVFDNKQVKVQRLQYAFKAALKNNKIFEAIKLALIAGEEIAGNDRQIDILANNIDLASLFVSSNRKQELAHRKEMRGNWDGSETIFSASLLSTVAGFSGEAYSYYRSAIHWLNRYFERRDEAKEHEDRFNDKLEDIEIVELAFVKYRVRGWRECVDFLLSWNPSSCIYNITSKFIERLVDGKDFEKISEMANYGKNDPSFILAITSELNKVGKVPPRNCLVRCLNQIVNPCSRLEKPSDYFQHSGATVGSYLSFFESCLIHQLPKSKIRKGVHYYFDFPMLYRISDVHQYDRARECVLRYLSICAVLENDFELCFENYMPKKWVDEKSSRENKNELNRAKDFVEKLLPWYMVRAKILSGITLNLHEEHILATKLSSKVGRAHYYEYDPIPYEVSKIRFENILFCKDGYIEELNDFTQAYHNDEVKVLLIDNLYILRACCRSDKLYELSDFIEKECYLSLKNYDYDESPESRAEQFIKLSRAVLSVSLNDAAFYFDEALNKASDFGDEGVIRWEALSAIAKRSSISGLSNPELAHRYMRCAEMIGDSVTKEKHWNRYDAISTCFQLSPESTFSVLSRWKDRGVSWHERHIVALANNTINSNLTSPASLWSLSFFSWDNGRYEFLQQCLEKETSKINQQKMLNGYVKGLRVQGYLGDKWCRVHDLASQYNLECLNKEIHRLIELSSKADQPGAVSVGYGKEVEFENEHWEDLYGKFELLTNIGFSSAFECYKNQPYSKRKSMFWMGCYKKVTSRNAGSFLEIISQSEKLDFYDLREAFEQIPSEWRDKVSLGNCWNNIVYYIVSRYPTKFTLIYERGYFINAFIFNESTHEYIKNGILNGLSSSVDMESASALFSFVHYSANELDEENARILIDFGLSRLEVYLEDDYADGRWNECMKVSESIPHALVSYIYANLGSPKAEERWKAVHAVLELYTLNCQREIKLLIDLYDSGLLSCYIPKNYVFYDLHAKLYLLVALTRCASECPILLTDHYHYFYATACNKNQGFLIRFYAKQICLSLYRSRMDLFSEGDIEQLHKACLPQYHSIEENKYLHRIDSPWHKNGELGLLPELWFSYDFDRYWFEPLGRVFGISGVQVEDLAKHVLFNDWKLSFDSAHIPDSRAALWKRYRLSSDTFSSHGGYPRIDSYGFYISYHLMFEVASRLLARMPVVEHKGCDISCWDEWLKRHLILNKNHMLLAELRDPIPIVRPSWFQEQYSESWPWQIVETDFIDSLVLVDGLTTWLNVEGCWDEYRDGKNEHVSFSSVLVPKGLGQALLHTSLSVEDGIGECDLYNFCEFDDRDESKFHCEEWLFSSDRDNDIESKDPYAGAIFDRPYKLRECITNIIDVSYSNDEKKCVLLSDNSVCLENLFWSENRDGDRDSYISSGTSVKASLGFLKTVCNLLNVDIALQVYIKRNFKGRYEDENNEIGYIPGYNKTFIFSGDGKIRDAGKSYQLR</sequence>
<reference evidence="1" key="1">
    <citation type="submission" date="2021-07" db="EMBL/GenBank/DDBJ databases">
        <title>Draft genome sequence of carbapenem-resistant Aeromonas spp. in Japan.</title>
        <authorList>
            <person name="Maehana S."/>
            <person name="Suzuki M."/>
            <person name="Kitasato H."/>
        </authorList>
    </citation>
    <scope>NUCLEOTIDE SEQUENCE</scope>
    <source>
        <strain evidence="1">KAM343</strain>
    </source>
</reference>
<protein>
    <recommendedName>
        <fullName evidence="3">ATP-binding protein</fullName>
    </recommendedName>
</protein>
<dbReference type="EMBL" id="BPNI01000151">
    <property type="protein sequence ID" value="GJA43314.1"/>
    <property type="molecule type" value="Genomic_DNA"/>
</dbReference>
<comment type="caution">
    <text evidence="1">The sequence shown here is derived from an EMBL/GenBank/DDBJ whole genome shotgun (WGS) entry which is preliminary data.</text>
</comment>
<dbReference type="RefSeq" id="WP_223917299.1">
    <property type="nucleotide sequence ID" value="NZ_BPNG01000155.1"/>
</dbReference>
<gene>
    <name evidence="1" type="ORF">KAM343_41100</name>
</gene>
<accession>A0AAV4YQS9</accession>
<dbReference type="Proteomes" id="UP000886939">
    <property type="component" value="Unassembled WGS sequence"/>
</dbReference>
<evidence type="ECO:0008006" key="3">
    <source>
        <dbReference type="Google" id="ProtNLM"/>
    </source>
</evidence>
<name>A0AAV4YQS9_AERCA</name>
<organism evidence="1 2">
    <name type="scientific">Aeromonas caviae</name>
    <name type="common">Aeromonas punctata</name>
    <dbReference type="NCBI Taxonomy" id="648"/>
    <lineage>
        <taxon>Bacteria</taxon>
        <taxon>Pseudomonadati</taxon>
        <taxon>Pseudomonadota</taxon>
        <taxon>Gammaproteobacteria</taxon>
        <taxon>Aeromonadales</taxon>
        <taxon>Aeromonadaceae</taxon>
        <taxon>Aeromonas</taxon>
    </lineage>
</organism>